<dbReference type="AlphaFoldDB" id="A0A847RXC2"/>
<accession>A0A847RXC2</accession>
<dbReference type="EMBL" id="JABAIM010000001">
    <property type="protein sequence ID" value="NLR74401.1"/>
    <property type="molecule type" value="Genomic_DNA"/>
</dbReference>
<evidence type="ECO:0000256" key="1">
    <source>
        <dbReference type="SAM" id="Phobius"/>
    </source>
</evidence>
<keyword evidence="3" id="KW-1185">Reference proteome</keyword>
<comment type="caution">
    <text evidence="2">The sequence shown here is derived from an EMBL/GenBank/DDBJ whole genome shotgun (WGS) entry which is preliminary data.</text>
</comment>
<feature type="transmembrane region" description="Helical" evidence="1">
    <location>
        <begin position="74"/>
        <end position="91"/>
    </location>
</feature>
<sequence>MPLQEDAHARLLTVVARTIQVLGVALLLRLGVDTLGYGVASAMPERAIGLLLYPPLALSWTPWGTWLADRFLDIPLQCLYLCILTGLFQVARRKLQR</sequence>
<dbReference type="Proteomes" id="UP000587991">
    <property type="component" value="Unassembled WGS sequence"/>
</dbReference>
<gene>
    <name evidence="2" type="ORF">HF682_04435</name>
</gene>
<organism evidence="2 3">
    <name type="scientific">Leeia aquatica</name>
    <dbReference type="NCBI Taxonomy" id="2725557"/>
    <lineage>
        <taxon>Bacteria</taxon>
        <taxon>Pseudomonadati</taxon>
        <taxon>Pseudomonadota</taxon>
        <taxon>Betaproteobacteria</taxon>
        <taxon>Neisseriales</taxon>
        <taxon>Leeiaceae</taxon>
        <taxon>Leeia</taxon>
    </lineage>
</organism>
<keyword evidence="1" id="KW-0812">Transmembrane</keyword>
<evidence type="ECO:0000313" key="2">
    <source>
        <dbReference type="EMBL" id="NLR74401.1"/>
    </source>
</evidence>
<keyword evidence="1" id="KW-0472">Membrane</keyword>
<reference evidence="2 3" key="1">
    <citation type="submission" date="2020-04" db="EMBL/GenBank/DDBJ databases">
        <title>Draft genome of Leeia sp. IMCC25680.</title>
        <authorList>
            <person name="Song J."/>
            <person name="Cho J.-C."/>
        </authorList>
    </citation>
    <scope>NUCLEOTIDE SEQUENCE [LARGE SCALE GENOMIC DNA]</scope>
    <source>
        <strain evidence="2 3">IMCC25680</strain>
    </source>
</reference>
<feature type="transmembrane region" description="Helical" evidence="1">
    <location>
        <begin position="20"/>
        <end position="40"/>
    </location>
</feature>
<dbReference type="RefSeq" id="WP_168876018.1">
    <property type="nucleotide sequence ID" value="NZ_JABAIM010000001.1"/>
</dbReference>
<protein>
    <submittedName>
        <fullName evidence="2">Uncharacterized protein</fullName>
    </submittedName>
</protein>
<evidence type="ECO:0000313" key="3">
    <source>
        <dbReference type="Proteomes" id="UP000587991"/>
    </source>
</evidence>
<proteinExistence type="predicted"/>
<keyword evidence="1" id="KW-1133">Transmembrane helix</keyword>
<name>A0A847RXC2_9NEIS</name>